<name>A0ABP8HIC9_9BACT</name>
<gene>
    <name evidence="1" type="ORF">GCM10023184_36390</name>
</gene>
<proteinExistence type="predicted"/>
<dbReference type="Proteomes" id="UP001501725">
    <property type="component" value="Unassembled WGS sequence"/>
</dbReference>
<comment type="caution">
    <text evidence="1">The sequence shown here is derived from an EMBL/GenBank/DDBJ whole genome shotgun (WGS) entry which is preliminary data.</text>
</comment>
<organism evidence="1 2">
    <name type="scientific">Flaviaesturariibacter amylovorans</name>
    <dbReference type="NCBI Taxonomy" id="1084520"/>
    <lineage>
        <taxon>Bacteria</taxon>
        <taxon>Pseudomonadati</taxon>
        <taxon>Bacteroidota</taxon>
        <taxon>Chitinophagia</taxon>
        <taxon>Chitinophagales</taxon>
        <taxon>Chitinophagaceae</taxon>
        <taxon>Flaviaestuariibacter</taxon>
    </lineage>
</organism>
<accession>A0ABP8HIC9</accession>
<dbReference type="RefSeq" id="WP_345257251.1">
    <property type="nucleotide sequence ID" value="NZ_BAABGY010000011.1"/>
</dbReference>
<dbReference type="EMBL" id="BAABGY010000011">
    <property type="protein sequence ID" value="GAA4339347.1"/>
    <property type="molecule type" value="Genomic_DNA"/>
</dbReference>
<evidence type="ECO:0000313" key="2">
    <source>
        <dbReference type="Proteomes" id="UP001501725"/>
    </source>
</evidence>
<evidence type="ECO:0000313" key="1">
    <source>
        <dbReference type="EMBL" id="GAA4339347.1"/>
    </source>
</evidence>
<sequence length="118" mass="13047">MSKVYRYRDLSFPVNDNEDVTLTIRFVSSGNTGHTVINVPGPNDPELADEGSVSLGKGSALRGDTTVSFSDIVNLVPEEDEIAVQYFLNDTLLQEHRNPKTDADSVYIVLFIKFPQAL</sequence>
<reference evidence="2" key="1">
    <citation type="journal article" date="2019" name="Int. J. Syst. Evol. Microbiol.">
        <title>The Global Catalogue of Microorganisms (GCM) 10K type strain sequencing project: providing services to taxonomists for standard genome sequencing and annotation.</title>
        <authorList>
            <consortium name="The Broad Institute Genomics Platform"/>
            <consortium name="The Broad Institute Genome Sequencing Center for Infectious Disease"/>
            <person name="Wu L."/>
            <person name="Ma J."/>
        </authorList>
    </citation>
    <scope>NUCLEOTIDE SEQUENCE [LARGE SCALE GENOMIC DNA]</scope>
    <source>
        <strain evidence="2">JCM 17919</strain>
    </source>
</reference>
<protein>
    <submittedName>
        <fullName evidence="1">Uncharacterized protein</fullName>
    </submittedName>
</protein>
<keyword evidence="2" id="KW-1185">Reference proteome</keyword>